<dbReference type="InterPro" id="IPR003593">
    <property type="entry name" value="AAA+_ATPase"/>
</dbReference>
<evidence type="ECO:0000259" key="17">
    <source>
        <dbReference type="SMART" id="SM00382"/>
    </source>
</evidence>
<feature type="compositionally biased region" description="Basic and acidic residues" evidence="16">
    <location>
        <begin position="269"/>
        <end position="285"/>
    </location>
</feature>
<dbReference type="InterPro" id="IPR027417">
    <property type="entry name" value="P-loop_NTPase"/>
</dbReference>
<evidence type="ECO:0000256" key="6">
    <source>
        <dbReference type="ARBA" id="ARBA00022806"/>
    </source>
</evidence>
<feature type="region of interest" description="Disordered" evidence="16">
    <location>
        <begin position="96"/>
        <end position="185"/>
    </location>
</feature>
<dbReference type="InterPro" id="IPR049163">
    <property type="entry name" value="Pif1-like_2B_dom"/>
</dbReference>
<dbReference type="GO" id="GO:0005739">
    <property type="term" value="C:mitochondrion"/>
    <property type="evidence" value="ECO:0007669"/>
    <property type="project" value="UniProtKB-SubCell"/>
</dbReference>
<dbReference type="SUPFAM" id="SSF52540">
    <property type="entry name" value="P-loop containing nucleoside triphosphate hydrolases"/>
    <property type="match status" value="2"/>
</dbReference>
<comment type="cofactor">
    <cofactor evidence="1 15">
        <name>Mg(2+)</name>
        <dbReference type="ChEBI" id="CHEBI:18420"/>
    </cofactor>
</comment>
<keyword evidence="3 15" id="KW-0547">Nucleotide-binding</keyword>
<keyword evidence="5 15" id="KW-0378">Hydrolase</keyword>
<dbReference type="Proteomes" id="UP000283090">
    <property type="component" value="Unassembled WGS sequence"/>
</dbReference>
<dbReference type="Pfam" id="PF05970">
    <property type="entry name" value="PIF1"/>
    <property type="match status" value="1"/>
</dbReference>
<evidence type="ECO:0000313" key="18">
    <source>
        <dbReference type="EMBL" id="RVD86563.1"/>
    </source>
</evidence>
<dbReference type="GO" id="GO:0006281">
    <property type="term" value="P:DNA repair"/>
    <property type="evidence" value="ECO:0007669"/>
    <property type="project" value="UniProtKB-UniRule"/>
</dbReference>
<keyword evidence="9 15" id="KW-0496">Mitochondrion</keyword>
<dbReference type="FunFam" id="3.40.50.300:FF:001226">
    <property type="entry name" value="ATP-dependent DNA helicase PIF1"/>
    <property type="match status" value="1"/>
</dbReference>
<keyword evidence="19" id="KW-1185">Reference proteome</keyword>
<dbReference type="Gene3D" id="3.40.50.300">
    <property type="entry name" value="P-loop containing nucleotide triphosphate hydrolases"/>
    <property type="match status" value="2"/>
</dbReference>
<proteinExistence type="inferred from homology"/>
<evidence type="ECO:0000256" key="15">
    <source>
        <dbReference type="HAMAP-Rule" id="MF_03176"/>
    </source>
</evidence>
<dbReference type="GO" id="GO:0006310">
    <property type="term" value="P:DNA recombination"/>
    <property type="evidence" value="ECO:0007669"/>
    <property type="project" value="UniProtKB-UniRule"/>
</dbReference>
<sequence>MWRGSRLGLGRVRVVAGLQSQFPFRSASPPKHQNNITTIATTTLLPSSSPPPIPLSPSPSPLSQRSTPSLLYGFFSSSEYLLPAMFNRNNGGRGGGSILNNNGSGGNSGQNAPKQATLSFSNKPIQRPGLVGRPGLPNRPGPGKLLSSSNVNSLSSRAPPPANVPSKPAVQRSSLGKRPAGSQEALRQAFQSENSFSEEPSTRFDDNKAPRTAEDALKNAVNCWDEDDFEFDDMDLLEAGLTSAKPPLSAPVPRNVTSRPKSPPSDSADMWKKQFELTPKVEQDVPKPAGPAPKKRRTLPWKTEQQEAELAAILPSEPPKSVETPQPVKTAPWDKTASAVKAAKIDLKGKLQQQKRAISTSSLGGQQSTTLRGTKPTRHYLSNEQVHVLDMVVNEGKSVFFTGSAGTGKSVLLREIITGLRKKHKSYDSVAITASTGLAACNIGGVTLHSFSGIGLGRESVEQLVKKIRRVPKSKQRWSRAKVLIIDEVSMVDGDLFDKLEGVARILKNKGRPFGGIQLVVTGDFFQLPPVPDNGKAAKFAFEANTWSNCVDHTILLTHIFRQKDPVFAGMLNEMRLGTLSLASIANFKKLSRDLEFDDGLQATELFPTRKEVDNANNKQLRGLPGELYTFSASDESAVLDQQQREKLLSNCMAPQVLELKQGAQVMLVKNMDETLVNGSLGRVVGFMSEKTYALVQDELPGGEDLLLGSQGEKGLGDTAMYERWANEQSRTNTTKKYPLVQWSIADGTQRRTLMLPESWKFELPTGEVQASRKQVPLILAWALSIHKAQGQTLDRVKVDLNKVFEKGQAYVALSRATTQEGLQVTGFDAKKVMAHEKVRVFYNSLTSAEAAVRAAAAPPTSNAGKAAAASFSNEDDLEEGDGSSKLKKYAYS</sequence>
<comment type="subunit">
    <text evidence="15">Monomer.</text>
</comment>
<keyword evidence="4 15" id="KW-0227">DNA damage</keyword>
<evidence type="ECO:0000256" key="3">
    <source>
        <dbReference type="ARBA" id="ARBA00022741"/>
    </source>
</evidence>
<comment type="subcellular location">
    <subcellularLocation>
        <location evidence="2">Nucleus</location>
        <location evidence="2">Nucleolus</location>
    </subcellularLocation>
    <subcellularLocation>
        <location evidence="15">Nucleus</location>
    </subcellularLocation>
    <subcellularLocation>
        <location evidence="15">Mitochondrion</location>
    </subcellularLocation>
</comment>
<dbReference type="InterPro" id="IPR048293">
    <property type="entry name" value="PIF1_RRM3_pfh1"/>
</dbReference>
<feature type="compositionally biased region" description="Basic and acidic residues" evidence="16">
    <location>
        <begin position="200"/>
        <end position="209"/>
    </location>
</feature>
<dbReference type="GO" id="GO:0000723">
    <property type="term" value="P:telomere maintenance"/>
    <property type="evidence" value="ECO:0007669"/>
    <property type="project" value="InterPro"/>
</dbReference>
<feature type="region of interest" description="Disordered" evidence="16">
    <location>
        <begin position="356"/>
        <end position="377"/>
    </location>
</feature>
<protein>
    <recommendedName>
        <fullName evidence="15">ATP-dependent DNA helicase PIF1</fullName>
        <ecNumber evidence="15">5.6.2.3</ecNumber>
    </recommendedName>
    <alternativeName>
        <fullName evidence="15">DNA 5'-3' helicase PIF1</fullName>
    </alternativeName>
    <alternativeName>
        <fullName evidence="15">DNA repair and recombination helicase PIF1</fullName>
    </alternativeName>
</protein>
<evidence type="ECO:0000256" key="14">
    <source>
        <dbReference type="ARBA" id="ARBA00048954"/>
    </source>
</evidence>
<comment type="caution">
    <text evidence="18">The sequence shown here is derived from an EMBL/GenBank/DDBJ whole genome shotgun (WGS) entry which is preliminary data.</text>
</comment>
<dbReference type="InterPro" id="IPR051055">
    <property type="entry name" value="PIF1_helicase"/>
</dbReference>
<dbReference type="CDD" id="cd18037">
    <property type="entry name" value="DEXSc_Pif1_like"/>
    <property type="match status" value="1"/>
</dbReference>
<feature type="domain" description="AAA+ ATPase" evidence="17">
    <location>
        <begin position="395"/>
        <end position="561"/>
    </location>
</feature>
<evidence type="ECO:0000256" key="16">
    <source>
        <dbReference type="SAM" id="MobiDB-lite"/>
    </source>
</evidence>
<gene>
    <name evidence="15" type="primary">PIF1</name>
    <name evidence="18" type="ORF">DFL_004832</name>
</gene>
<feature type="region of interest" description="Disordered" evidence="16">
    <location>
        <begin position="42"/>
        <end position="66"/>
    </location>
</feature>
<evidence type="ECO:0000256" key="11">
    <source>
        <dbReference type="ARBA" id="ARBA00023204"/>
    </source>
</evidence>
<feature type="region of interest" description="Disordered" evidence="16">
    <location>
        <begin position="856"/>
        <end position="893"/>
    </location>
</feature>
<feature type="DNA-binding region" evidence="15">
    <location>
        <begin position="809"/>
        <end position="828"/>
    </location>
</feature>
<comment type="catalytic activity">
    <reaction evidence="14 15">
        <text>ATP + H2O = ADP + phosphate + H(+)</text>
        <dbReference type="Rhea" id="RHEA:13065"/>
        <dbReference type="ChEBI" id="CHEBI:15377"/>
        <dbReference type="ChEBI" id="CHEBI:15378"/>
        <dbReference type="ChEBI" id="CHEBI:30616"/>
        <dbReference type="ChEBI" id="CHEBI:43474"/>
        <dbReference type="ChEBI" id="CHEBI:456216"/>
        <dbReference type="EC" id="5.6.2.3"/>
    </reaction>
</comment>
<dbReference type="OrthoDB" id="432234at2759"/>
<dbReference type="GO" id="GO:0005730">
    <property type="term" value="C:nucleolus"/>
    <property type="evidence" value="ECO:0007669"/>
    <property type="project" value="UniProtKB-SubCell"/>
</dbReference>
<feature type="binding site" evidence="15">
    <location>
        <begin position="403"/>
        <end position="410"/>
    </location>
    <ligand>
        <name>ATP</name>
        <dbReference type="ChEBI" id="CHEBI:30616"/>
    </ligand>
</feature>
<dbReference type="SMART" id="SM00382">
    <property type="entry name" value="AAA"/>
    <property type="match status" value="1"/>
</dbReference>
<feature type="compositionally biased region" description="Polar residues" evidence="16">
    <location>
        <begin position="190"/>
        <end position="199"/>
    </location>
</feature>
<feature type="compositionally biased region" description="Low complexity" evidence="16">
    <location>
        <begin position="359"/>
        <end position="371"/>
    </location>
</feature>
<evidence type="ECO:0000256" key="5">
    <source>
        <dbReference type="ARBA" id="ARBA00022801"/>
    </source>
</evidence>
<name>A0A437A639_ARTFL</name>
<evidence type="ECO:0000256" key="4">
    <source>
        <dbReference type="ARBA" id="ARBA00022763"/>
    </source>
</evidence>
<feature type="region of interest" description="Disordered" evidence="16">
    <location>
        <begin position="242"/>
        <end position="334"/>
    </location>
</feature>
<dbReference type="InterPro" id="IPR010285">
    <property type="entry name" value="DNA_helicase_pif1-like_DEAD"/>
</dbReference>
<dbReference type="GO" id="GO:0003697">
    <property type="term" value="F:single-stranded DNA binding"/>
    <property type="evidence" value="ECO:0007669"/>
    <property type="project" value="UniProtKB-ARBA"/>
</dbReference>
<keyword evidence="10 15" id="KW-0233">DNA recombination</keyword>
<accession>A0A437A639</accession>
<evidence type="ECO:0000256" key="8">
    <source>
        <dbReference type="ARBA" id="ARBA00023125"/>
    </source>
</evidence>
<evidence type="ECO:0000256" key="7">
    <source>
        <dbReference type="ARBA" id="ARBA00022840"/>
    </source>
</evidence>
<reference evidence="18 19" key="1">
    <citation type="submission" date="2019-01" db="EMBL/GenBank/DDBJ databases">
        <title>Intercellular communication is required for trap formation in the nematode-trapping fungus Duddingtonia flagrans.</title>
        <authorList>
            <person name="Youssar L."/>
            <person name="Wernet V."/>
            <person name="Hensel N."/>
            <person name="Hildebrandt H.-G."/>
            <person name="Fischer R."/>
        </authorList>
    </citation>
    <scope>NUCLEOTIDE SEQUENCE [LARGE SCALE GENOMIC DNA]</scope>
    <source>
        <strain evidence="18 19">CBS H-5679</strain>
    </source>
</reference>
<keyword evidence="12 15" id="KW-0413">Isomerase</keyword>
<dbReference type="GO" id="GO:0005524">
    <property type="term" value="F:ATP binding"/>
    <property type="evidence" value="ECO:0007669"/>
    <property type="project" value="UniProtKB-UniRule"/>
</dbReference>
<evidence type="ECO:0000256" key="13">
    <source>
        <dbReference type="ARBA" id="ARBA00023242"/>
    </source>
</evidence>
<dbReference type="GO" id="GO:0016887">
    <property type="term" value="F:ATP hydrolysis activity"/>
    <property type="evidence" value="ECO:0007669"/>
    <property type="project" value="RHEA"/>
</dbReference>
<dbReference type="GO" id="GO:0043139">
    <property type="term" value="F:5'-3' DNA helicase activity"/>
    <property type="evidence" value="ECO:0007669"/>
    <property type="project" value="UniProtKB-UniRule"/>
</dbReference>
<feature type="compositionally biased region" description="Low complexity" evidence="16">
    <location>
        <begin position="856"/>
        <end position="873"/>
    </location>
</feature>
<feature type="compositionally biased region" description="Gly residues" evidence="16">
    <location>
        <begin position="96"/>
        <end position="108"/>
    </location>
</feature>
<organism evidence="18 19">
    <name type="scientific">Arthrobotrys flagrans</name>
    <name type="common">Nematode-trapping fungus</name>
    <name type="synonym">Trichothecium flagrans</name>
    <dbReference type="NCBI Taxonomy" id="97331"/>
    <lineage>
        <taxon>Eukaryota</taxon>
        <taxon>Fungi</taxon>
        <taxon>Dikarya</taxon>
        <taxon>Ascomycota</taxon>
        <taxon>Pezizomycotina</taxon>
        <taxon>Orbiliomycetes</taxon>
        <taxon>Orbiliales</taxon>
        <taxon>Orbiliaceae</taxon>
        <taxon>Arthrobotrys</taxon>
    </lineage>
</organism>
<evidence type="ECO:0000313" key="19">
    <source>
        <dbReference type="Proteomes" id="UP000283090"/>
    </source>
</evidence>
<keyword evidence="7 15" id="KW-0067">ATP-binding</keyword>
<comment type="similarity">
    <text evidence="15">Belongs to the helicase family. PIF1 subfamily.</text>
</comment>
<feature type="compositionally biased region" description="Low complexity" evidence="16">
    <location>
        <begin position="127"/>
        <end position="156"/>
    </location>
</feature>
<keyword evidence="6 15" id="KW-0347">Helicase</keyword>
<evidence type="ECO:0000256" key="12">
    <source>
        <dbReference type="ARBA" id="ARBA00023235"/>
    </source>
</evidence>
<keyword evidence="11 15" id="KW-0234">DNA repair</keyword>
<dbReference type="Pfam" id="PF21530">
    <property type="entry name" value="Pif1_2B_dom"/>
    <property type="match status" value="1"/>
</dbReference>
<dbReference type="VEuPathDB" id="FungiDB:DFL_004832"/>
<evidence type="ECO:0000256" key="10">
    <source>
        <dbReference type="ARBA" id="ARBA00023172"/>
    </source>
</evidence>
<evidence type="ECO:0000256" key="9">
    <source>
        <dbReference type="ARBA" id="ARBA00023128"/>
    </source>
</evidence>
<dbReference type="AlphaFoldDB" id="A0A437A639"/>
<dbReference type="PANTHER" id="PTHR47642">
    <property type="entry name" value="ATP-DEPENDENT DNA HELICASE"/>
    <property type="match status" value="1"/>
</dbReference>
<dbReference type="HAMAP" id="MF_03176">
    <property type="entry name" value="PIF1"/>
    <property type="match status" value="1"/>
</dbReference>
<dbReference type="CDD" id="cd18809">
    <property type="entry name" value="SF1_C_RecD"/>
    <property type="match status" value="1"/>
</dbReference>
<feature type="compositionally biased region" description="Pro residues" evidence="16">
    <location>
        <begin position="48"/>
        <end position="60"/>
    </location>
</feature>
<feature type="compositionally biased region" description="Polar residues" evidence="16">
    <location>
        <begin position="112"/>
        <end position="124"/>
    </location>
</feature>
<keyword evidence="8 15" id="KW-0238">DNA-binding</keyword>
<evidence type="ECO:0000256" key="2">
    <source>
        <dbReference type="ARBA" id="ARBA00004604"/>
    </source>
</evidence>
<feature type="region of interest" description="Disordered" evidence="16">
    <location>
        <begin position="190"/>
        <end position="209"/>
    </location>
</feature>
<comment type="function">
    <text evidence="15">DNA-dependent ATPase and 5'-3' DNA helicase required for the maintenance of both mitochondrial and nuclear genome stability.</text>
</comment>
<dbReference type="STRING" id="97331.A0A437A639"/>
<dbReference type="PANTHER" id="PTHR47642:SF5">
    <property type="entry name" value="ATP-DEPENDENT DNA HELICASE"/>
    <property type="match status" value="1"/>
</dbReference>
<evidence type="ECO:0000256" key="1">
    <source>
        <dbReference type="ARBA" id="ARBA00001946"/>
    </source>
</evidence>
<dbReference type="EC" id="5.6.2.3" evidence="15"/>
<dbReference type="EMBL" id="SAEB01000006">
    <property type="protein sequence ID" value="RVD86563.1"/>
    <property type="molecule type" value="Genomic_DNA"/>
</dbReference>
<keyword evidence="13 15" id="KW-0539">Nucleus</keyword>